<evidence type="ECO:0000259" key="4">
    <source>
        <dbReference type="PROSITE" id="PS51117"/>
    </source>
</evidence>
<gene>
    <name evidence="5" type="ORF">C7M84_017483</name>
</gene>
<evidence type="ECO:0000313" key="6">
    <source>
        <dbReference type="Proteomes" id="UP000283509"/>
    </source>
</evidence>
<evidence type="ECO:0000256" key="2">
    <source>
        <dbReference type="ARBA" id="ARBA00023292"/>
    </source>
</evidence>
<proteinExistence type="predicted"/>
<dbReference type="Pfam" id="PF00055">
    <property type="entry name" value="Laminin_N"/>
    <property type="match status" value="1"/>
</dbReference>
<evidence type="ECO:0000256" key="3">
    <source>
        <dbReference type="SAM" id="MobiDB-lite"/>
    </source>
</evidence>
<feature type="domain" description="Laminin N-terminal" evidence="4">
    <location>
        <begin position="183"/>
        <end position="434"/>
    </location>
</feature>
<dbReference type="PROSITE" id="PS51117">
    <property type="entry name" value="LAMININ_NTER"/>
    <property type="match status" value="1"/>
</dbReference>
<dbReference type="GO" id="GO:0009888">
    <property type="term" value="P:tissue development"/>
    <property type="evidence" value="ECO:0007669"/>
    <property type="project" value="TreeGrafter"/>
</dbReference>
<feature type="region of interest" description="Disordered" evidence="3">
    <location>
        <begin position="487"/>
        <end position="630"/>
    </location>
</feature>
<dbReference type="SMART" id="SM00136">
    <property type="entry name" value="LamNT"/>
    <property type="match status" value="1"/>
</dbReference>
<evidence type="ECO:0000313" key="5">
    <source>
        <dbReference type="EMBL" id="ROT64577.1"/>
    </source>
</evidence>
<dbReference type="EMBL" id="QCYY01003227">
    <property type="protein sequence ID" value="ROT64577.1"/>
    <property type="molecule type" value="Genomic_DNA"/>
</dbReference>
<keyword evidence="2" id="KW-0424">Laminin EGF-like domain</keyword>
<protein>
    <submittedName>
        <fullName evidence="5">Laminin subunit gamma-1</fullName>
    </submittedName>
</protein>
<dbReference type="InterPro" id="IPR050440">
    <property type="entry name" value="Laminin/Netrin_ECM"/>
</dbReference>
<keyword evidence="1" id="KW-1015">Disulfide bond</keyword>
<dbReference type="Gene3D" id="2.60.120.260">
    <property type="entry name" value="Galactose-binding domain-like"/>
    <property type="match status" value="1"/>
</dbReference>
<dbReference type="STRING" id="6689.A0A3R7M1D9"/>
<dbReference type="PRINTS" id="PR01217">
    <property type="entry name" value="PRICHEXTENSN"/>
</dbReference>
<dbReference type="Proteomes" id="UP000283509">
    <property type="component" value="Unassembled WGS sequence"/>
</dbReference>
<feature type="compositionally biased region" description="Low complexity" evidence="3">
    <location>
        <begin position="450"/>
        <end position="462"/>
    </location>
</feature>
<reference evidence="5 6" key="1">
    <citation type="submission" date="2018-04" db="EMBL/GenBank/DDBJ databases">
        <authorList>
            <person name="Zhang X."/>
            <person name="Yuan J."/>
            <person name="Li F."/>
            <person name="Xiang J."/>
        </authorList>
    </citation>
    <scope>NUCLEOTIDE SEQUENCE [LARGE SCALE GENOMIC DNA]</scope>
    <source>
        <tissue evidence="5">Muscle</tissue>
    </source>
</reference>
<dbReference type="InterPro" id="IPR008211">
    <property type="entry name" value="Laminin_N"/>
</dbReference>
<feature type="compositionally biased region" description="Low complexity" evidence="3">
    <location>
        <begin position="487"/>
        <end position="522"/>
    </location>
</feature>
<dbReference type="PANTHER" id="PTHR10574">
    <property type="entry name" value="NETRIN/LAMININ-RELATED"/>
    <property type="match status" value="1"/>
</dbReference>
<sequence length="704" mass="76330">MFITSPPPSLLLFCSCQYSLSPCLLANHLNPRLLVPSLSSSLLPSFCSFSNSSSSSHYSLFHLFSSILSSLSFTIDPFPFTQSLRLILFLLHVLLTPPPRSHTLPSSSSQPHALRLPLYHSLHRYTPLPLVSIPNLPLPRPLPSLHQPPLHLHPPSLLHTSERHPPPQSPHSYPPPLHSVPPYLNKCVPEFVNAAFNRRVEVTNTCGEQRPQEYCLQTGGYGSKKACEICNAYVPELAHPAQYLTDFNNNNNHTWWQSETMFEGIQFPNQVNLTLDLGAPSPGAVSLTRPHPGPPFTPSPATRFPHPDSSPGSPSTPDSLTRHSLPVTTDSLTRSPHLGLPHSPSTPDSLTRSPSPVSLTADSLTRPLTSFLTRSPTHPGLPHPDLTRSPSPGLRSTGPALTRSPSPGLPHSGLRLGLPHPISFTRTPHPVSSQPGLPSPVTPLTRSLKPLLTRSPSTRTPSPGLPPPSLGLSPLTRSSLTLSLTRNPLLSLPSPDSLTRSPHPVSLTRTPSRRSPSPDSLTVLPHRTPSPGLPHPDSLTPVLLTRTPHRSPHRLHHPDSLTRSPHPDLITSGIPQRVLPHPDSLTKPGLRSPGLHTDPDSLTRSSTLHPGLPHPDRTPHPDSLTSPHPVSLHRLPLAVSLRPDSGLSLRTRAGSGSCLEQGGASWVRIEITARAQTLAGGSARTNTCLFDRSIWLMVVLRRDP</sequence>
<accession>A0A3R7M1D9</accession>
<dbReference type="GO" id="GO:0007411">
    <property type="term" value="P:axon guidance"/>
    <property type="evidence" value="ECO:0007669"/>
    <property type="project" value="TreeGrafter"/>
</dbReference>
<name>A0A3R7M1D9_PENVA</name>
<dbReference type="GO" id="GO:0009887">
    <property type="term" value="P:animal organ morphogenesis"/>
    <property type="evidence" value="ECO:0007669"/>
    <property type="project" value="TreeGrafter"/>
</dbReference>
<dbReference type="GO" id="GO:0005604">
    <property type="term" value="C:basement membrane"/>
    <property type="evidence" value="ECO:0007669"/>
    <property type="project" value="TreeGrafter"/>
</dbReference>
<keyword evidence="6" id="KW-1185">Reference proteome</keyword>
<dbReference type="PANTHER" id="PTHR10574:SF435">
    <property type="entry name" value="LAMININ SUBUNIT GAMMA-1"/>
    <property type="match status" value="1"/>
</dbReference>
<dbReference type="OrthoDB" id="430826at2759"/>
<feature type="compositionally biased region" description="Polar residues" evidence="3">
    <location>
        <begin position="343"/>
        <end position="376"/>
    </location>
</feature>
<reference evidence="5 6" key="2">
    <citation type="submission" date="2019-01" db="EMBL/GenBank/DDBJ databases">
        <title>The decoding of complex shrimp genome reveals the adaptation for benthos swimmer, frequently molting mechanism and breeding impact on genome.</title>
        <authorList>
            <person name="Sun Y."/>
            <person name="Gao Y."/>
            <person name="Yu Y."/>
        </authorList>
    </citation>
    <scope>NUCLEOTIDE SEQUENCE [LARGE SCALE GENOMIC DNA]</scope>
    <source>
        <tissue evidence="5">Muscle</tissue>
    </source>
</reference>
<dbReference type="AlphaFoldDB" id="A0A3R7M1D9"/>
<comment type="caution">
    <text evidence="5">The sequence shown here is derived from an EMBL/GenBank/DDBJ whole genome shotgun (WGS) entry which is preliminary data.</text>
</comment>
<evidence type="ECO:0000256" key="1">
    <source>
        <dbReference type="ARBA" id="ARBA00023157"/>
    </source>
</evidence>
<feature type="compositionally biased region" description="Polar residues" evidence="3">
    <location>
        <begin position="424"/>
        <end position="436"/>
    </location>
</feature>
<feature type="compositionally biased region" description="Low complexity" evidence="3">
    <location>
        <begin position="307"/>
        <end position="319"/>
    </location>
</feature>
<feature type="compositionally biased region" description="Basic residues" evidence="3">
    <location>
        <begin position="547"/>
        <end position="556"/>
    </location>
</feature>
<organism evidence="5 6">
    <name type="scientific">Penaeus vannamei</name>
    <name type="common">Whiteleg shrimp</name>
    <name type="synonym">Litopenaeus vannamei</name>
    <dbReference type="NCBI Taxonomy" id="6689"/>
    <lineage>
        <taxon>Eukaryota</taxon>
        <taxon>Metazoa</taxon>
        <taxon>Ecdysozoa</taxon>
        <taxon>Arthropoda</taxon>
        <taxon>Crustacea</taxon>
        <taxon>Multicrustacea</taxon>
        <taxon>Malacostraca</taxon>
        <taxon>Eumalacostraca</taxon>
        <taxon>Eucarida</taxon>
        <taxon>Decapoda</taxon>
        <taxon>Dendrobranchiata</taxon>
        <taxon>Penaeoidea</taxon>
        <taxon>Penaeidae</taxon>
        <taxon>Penaeus</taxon>
    </lineage>
</organism>
<feature type="region of interest" description="Disordered" evidence="3">
    <location>
        <begin position="282"/>
        <end position="474"/>
    </location>
</feature>
<feature type="region of interest" description="Disordered" evidence="3">
    <location>
        <begin position="153"/>
        <end position="174"/>
    </location>
</feature>